<dbReference type="Pfam" id="PF01094">
    <property type="entry name" value="ANF_receptor"/>
    <property type="match status" value="1"/>
</dbReference>
<dbReference type="InterPro" id="IPR051010">
    <property type="entry name" value="BCAA_transport"/>
</dbReference>
<dbReference type="PANTHER" id="PTHR30483:SF40">
    <property type="entry name" value="HISTIDINE KINASE"/>
    <property type="match status" value="1"/>
</dbReference>
<sequence length="422" mass="44856">MSQQVPVQKKREVIKLFAVLVIGLLVGVSIGYLIAPRPSTPAQKLTTTVLIGALLPLTGDLSSFGKRNQRALELAVEDINAFAEQVGSPFRFRLVVEDTGTNPEQARAKIQALAAQGVQAVVGPMASSEVSQVKQFADANKIVVISQSSTAPSLSIAGDYIFRVVPNDAYQGRALARLVFDSGFRGAAVIYRNDAWGKGLFDAFSARFRELGGRVEGVAYDPNAQDVSGEVARLADIASKLGPATAVVLISFEDDGIRVVQAAAQNPTLSKLKWFGTDGTSGSSKMAQQIGEQLVTLGGLVSTVFQPGKNSLQENFKAKFKSRFGEDPDAYSMNAYDAAWLIALSVMATGQYSGEAIARALPTIAQHYYGVTGNTALDQTGDRAAGDYAAWKVVKTDKGYEWVLVAIYSLATDSWTPAGSGG</sequence>
<evidence type="ECO:0000256" key="4">
    <source>
        <dbReference type="ARBA" id="ARBA00023136"/>
    </source>
</evidence>
<dbReference type="PANTHER" id="PTHR30483">
    <property type="entry name" value="LEUCINE-SPECIFIC-BINDING PROTEIN"/>
    <property type="match status" value="1"/>
</dbReference>
<evidence type="ECO:0000256" key="3">
    <source>
        <dbReference type="ARBA" id="ARBA00022989"/>
    </source>
</evidence>
<dbReference type="GO" id="GO:0016020">
    <property type="term" value="C:membrane"/>
    <property type="evidence" value="ECO:0007669"/>
    <property type="project" value="UniProtKB-SubCell"/>
</dbReference>
<keyword evidence="2 5" id="KW-0812">Transmembrane</keyword>
<comment type="subcellular location">
    <subcellularLocation>
        <location evidence="1">Membrane</location>
    </subcellularLocation>
</comment>
<dbReference type="CDD" id="cd06346">
    <property type="entry name" value="PBP1_ABC_ligand_binding-like"/>
    <property type="match status" value="1"/>
</dbReference>
<dbReference type="RefSeq" id="WP_192818042.1">
    <property type="nucleotide sequence ID" value="NZ_CP062310.1"/>
</dbReference>
<keyword evidence="3 5" id="KW-1133">Transmembrane helix</keyword>
<feature type="domain" description="Receptor ligand binding region" evidence="6">
    <location>
        <begin position="69"/>
        <end position="394"/>
    </location>
</feature>
<evidence type="ECO:0000259" key="6">
    <source>
        <dbReference type="Pfam" id="PF01094"/>
    </source>
</evidence>
<dbReference type="FunCoup" id="A0A7L9FEA9">
    <property type="interactions" value="34"/>
</dbReference>
<gene>
    <name evidence="7" type="ORF">IG193_04555</name>
</gene>
<keyword evidence="4 5" id="KW-0472">Membrane</keyword>
<feature type="transmembrane region" description="Helical" evidence="5">
    <location>
        <begin position="12"/>
        <end position="35"/>
    </location>
</feature>
<evidence type="ECO:0000256" key="1">
    <source>
        <dbReference type="ARBA" id="ARBA00004370"/>
    </source>
</evidence>
<dbReference type="GeneID" id="59149141"/>
<dbReference type="Proteomes" id="UP000594121">
    <property type="component" value="Chromosome"/>
</dbReference>
<dbReference type="Gene3D" id="3.40.50.2300">
    <property type="match status" value="2"/>
</dbReference>
<evidence type="ECO:0000256" key="5">
    <source>
        <dbReference type="SAM" id="Phobius"/>
    </source>
</evidence>
<protein>
    <submittedName>
        <fullName evidence="7">ABC transporter substrate-binding protein</fullName>
    </submittedName>
</protein>
<reference evidence="7 8" key="1">
    <citation type="submission" date="2020-10" db="EMBL/GenBank/DDBJ databases">
        <title>Thermofilum lucidum 3507LT sp. nov. a novel member of Thermofilaceae family isolated from Chile hot spring, and proposal of description order Thermofilales.</title>
        <authorList>
            <person name="Zayulina K.S."/>
            <person name="Elcheninov A.G."/>
            <person name="Toshchakov S.V."/>
            <person name="Kublanov I.V."/>
        </authorList>
    </citation>
    <scope>NUCLEOTIDE SEQUENCE [LARGE SCALE GENOMIC DNA]</scope>
    <source>
        <strain evidence="7 8">3507LT</strain>
    </source>
</reference>
<proteinExistence type="predicted"/>
<name>A0A7L9FEA9_9CREN</name>
<dbReference type="InterPro" id="IPR001828">
    <property type="entry name" value="ANF_lig-bd_rcpt"/>
</dbReference>
<dbReference type="AlphaFoldDB" id="A0A7L9FEA9"/>
<dbReference type="KEGG" id="thel:IG193_04555"/>
<evidence type="ECO:0000256" key="2">
    <source>
        <dbReference type="ARBA" id="ARBA00022692"/>
    </source>
</evidence>
<evidence type="ECO:0000313" key="7">
    <source>
        <dbReference type="EMBL" id="QOJ78069.1"/>
    </source>
</evidence>
<dbReference type="InterPro" id="IPR028082">
    <property type="entry name" value="Peripla_BP_I"/>
</dbReference>
<evidence type="ECO:0000313" key="8">
    <source>
        <dbReference type="Proteomes" id="UP000594121"/>
    </source>
</evidence>
<organism evidence="7 8">
    <name type="scientific">Infirmifilum lucidum</name>
    <dbReference type="NCBI Taxonomy" id="2776706"/>
    <lineage>
        <taxon>Archaea</taxon>
        <taxon>Thermoproteota</taxon>
        <taxon>Thermoprotei</taxon>
        <taxon>Thermofilales</taxon>
        <taxon>Thermofilaceae</taxon>
        <taxon>Infirmifilum</taxon>
    </lineage>
</organism>
<dbReference type="EMBL" id="CP062310">
    <property type="protein sequence ID" value="QOJ78069.1"/>
    <property type="molecule type" value="Genomic_DNA"/>
</dbReference>
<keyword evidence="8" id="KW-1185">Reference proteome</keyword>
<dbReference type="InParanoid" id="A0A7L9FEA9"/>
<dbReference type="PRINTS" id="PR01176">
    <property type="entry name" value="GABABRECEPTR"/>
</dbReference>
<dbReference type="SUPFAM" id="SSF53822">
    <property type="entry name" value="Periplasmic binding protein-like I"/>
    <property type="match status" value="1"/>
</dbReference>
<accession>A0A7L9FEA9</accession>